<name>A0A1D8UWT2_9PROT</name>
<keyword evidence="2" id="KW-1185">Reference proteome</keyword>
<dbReference type="Pfam" id="PF00534">
    <property type="entry name" value="Glycos_transf_1"/>
    <property type="match status" value="1"/>
</dbReference>
<dbReference type="PANTHER" id="PTHR46401">
    <property type="entry name" value="GLYCOSYLTRANSFERASE WBBK-RELATED"/>
    <property type="match status" value="1"/>
</dbReference>
<sequence>MTQSLRTGSSRPEILFDISRLLSRADQAIPTGIDRVELAYAHYLLAHRRDKVIFSALHPIGRYATLPFELSERFIEALLLCWDAENTDASPAKLGRQLQNALLFSRGPHPAGPCKHLLVSHHHLTRPRIIEKVLAKYRASFVTMVHDLIPIDYPEYARPREPKRHELRIQTVTRYAESIVTPSEPVSEAMRQRLGAAGRGSIPVHTIPHGVHRHAASDLPPAEAEEPYFVCIGTIEPRKNHLLLLNLWRQMVEEGKKPPRLIVIGKRGWENENIVDMLDRCPKLNSYVSEHNTLPDAEVVRLLKGSRALLFPSFVEGFGLPLAEALSLGVPALCADIPVLREVGEDVVDYLDALDGPGWKRAIQDFAADGVMRQAQMARLQRWSPVSWEKSVEMAVESMDL</sequence>
<keyword evidence="1" id="KW-0808">Transferase</keyword>
<dbReference type="KEGG" id="kba:A0U89_04180"/>
<dbReference type="Gene3D" id="3.40.50.2000">
    <property type="entry name" value="Glycogen Phosphorylase B"/>
    <property type="match status" value="1"/>
</dbReference>
<evidence type="ECO:0000313" key="2">
    <source>
        <dbReference type="Proteomes" id="UP000179145"/>
    </source>
</evidence>
<proteinExistence type="predicted"/>
<dbReference type="PANTHER" id="PTHR46401:SF2">
    <property type="entry name" value="GLYCOSYLTRANSFERASE WBBK-RELATED"/>
    <property type="match status" value="1"/>
</dbReference>
<protein>
    <submittedName>
        <fullName evidence="1">Mannosyltransferase</fullName>
    </submittedName>
</protein>
<dbReference type="OrthoDB" id="9790710at2"/>
<accession>A0A1D8UWT2</accession>
<dbReference type="GO" id="GO:0016757">
    <property type="term" value="F:glycosyltransferase activity"/>
    <property type="evidence" value="ECO:0007669"/>
    <property type="project" value="UniProtKB-KW"/>
</dbReference>
<keyword evidence="1" id="KW-0328">Glycosyltransferase</keyword>
<dbReference type="AlphaFoldDB" id="A0A1D8UWT2"/>
<dbReference type="RefSeq" id="WP_070403621.1">
    <property type="nucleotide sequence ID" value="NZ_BJVW01000002.1"/>
</dbReference>
<reference evidence="1 2" key="1">
    <citation type="journal article" date="2016" name="Microb. Cell Fact.">
        <title>Dissection of exopolysaccharide biosynthesis in Kozakia baliensis.</title>
        <authorList>
            <person name="Brandt J.U."/>
            <person name="Jakob F."/>
            <person name="Behr J."/>
            <person name="Geissler A.J."/>
            <person name="Vogel R.F."/>
        </authorList>
    </citation>
    <scope>NUCLEOTIDE SEQUENCE [LARGE SCALE GENOMIC DNA]</scope>
    <source>
        <strain evidence="1 2">DSM 14400</strain>
    </source>
</reference>
<dbReference type="InterPro" id="IPR001296">
    <property type="entry name" value="Glyco_trans_1"/>
</dbReference>
<dbReference type="EMBL" id="CP014674">
    <property type="protein sequence ID" value="AOX18114.1"/>
    <property type="molecule type" value="Genomic_DNA"/>
</dbReference>
<gene>
    <name evidence="1" type="ORF">A0U89_04180</name>
</gene>
<organism evidence="1 2">
    <name type="scientific">Kozakia baliensis</name>
    <dbReference type="NCBI Taxonomy" id="153496"/>
    <lineage>
        <taxon>Bacteria</taxon>
        <taxon>Pseudomonadati</taxon>
        <taxon>Pseudomonadota</taxon>
        <taxon>Alphaproteobacteria</taxon>
        <taxon>Acetobacterales</taxon>
        <taxon>Acetobacteraceae</taxon>
        <taxon>Kozakia</taxon>
    </lineage>
</organism>
<evidence type="ECO:0000313" key="1">
    <source>
        <dbReference type="EMBL" id="AOX18114.1"/>
    </source>
</evidence>
<dbReference type="Proteomes" id="UP000179145">
    <property type="component" value="Chromosome"/>
</dbReference>
<dbReference type="CDD" id="cd03809">
    <property type="entry name" value="GT4_MtfB-like"/>
    <property type="match status" value="1"/>
</dbReference>
<dbReference type="eggNOG" id="COG0438">
    <property type="taxonomic scope" value="Bacteria"/>
</dbReference>
<dbReference type="SUPFAM" id="SSF53756">
    <property type="entry name" value="UDP-Glycosyltransferase/glycogen phosphorylase"/>
    <property type="match status" value="1"/>
</dbReference>
<dbReference type="STRING" id="153496.A0U89_04180"/>